<organism evidence="1 2">
    <name type="scientific">Cohnella xylanilytica</name>
    <dbReference type="NCBI Taxonomy" id="557555"/>
    <lineage>
        <taxon>Bacteria</taxon>
        <taxon>Bacillati</taxon>
        <taxon>Bacillota</taxon>
        <taxon>Bacilli</taxon>
        <taxon>Bacillales</taxon>
        <taxon>Paenibacillaceae</taxon>
        <taxon>Cohnella</taxon>
    </lineage>
</organism>
<dbReference type="InterPro" id="IPR023198">
    <property type="entry name" value="PGP-like_dom2"/>
</dbReference>
<proteinExistence type="predicted"/>
<name>A0A841UBG4_9BACL</name>
<dbReference type="AlphaFoldDB" id="A0A841UBG4"/>
<dbReference type="InterPro" id="IPR036412">
    <property type="entry name" value="HAD-like_sf"/>
</dbReference>
<dbReference type="SUPFAM" id="SSF56784">
    <property type="entry name" value="HAD-like"/>
    <property type="match status" value="1"/>
</dbReference>
<keyword evidence="1" id="KW-0378">Hydrolase</keyword>
<dbReference type="GO" id="GO:0005829">
    <property type="term" value="C:cytosol"/>
    <property type="evidence" value="ECO:0007669"/>
    <property type="project" value="TreeGrafter"/>
</dbReference>
<evidence type="ECO:0000313" key="2">
    <source>
        <dbReference type="Proteomes" id="UP000553776"/>
    </source>
</evidence>
<dbReference type="Gene3D" id="3.40.50.1000">
    <property type="entry name" value="HAD superfamily/HAD-like"/>
    <property type="match status" value="1"/>
</dbReference>
<protein>
    <submittedName>
        <fullName evidence="1">HAD-IA family hydrolase</fullName>
    </submittedName>
</protein>
<keyword evidence="2" id="KW-1185">Reference proteome</keyword>
<dbReference type="EMBL" id="JACJVR010000130">
    <property type="protein sequence ID" value="MBB6695563.1"/>
    <property type="molecule type" value="Genomic_DNA"/>
</dbReference>
<evidence type="ECO:0000313" key="1">
    <source>
        <dbReference type="EMBL" id="MBB6695563.1"/>
    </source>
</evidence>
<dbReference type="InterPro" id="IPR006439">
    <property type="entry name" value="HAD-SF_hydro_IA"/>
</dbReference>
<dbReference type="GO" id="GO:0006281">
    <property type="term" value="P:DNA repair"/>
    <property type="evidence" value="ECO:0007669"/>
    <property type="project" value="TreeGrafter"/>
</dbReference>
<dbReference type="SFLD" id="SFLDS00003">
    <property type="entry name" value="Haloacid_Dehalogenase"/>
    <property type="match status" value="1"/>
</dbReference>
<dbReference type="Proteomes" id="UP000553776">
    <property type="component" value="Unassembled WGS sequence"/>
</dbReference>
<dbReference type="GO" id="GO:0008967">
    <property type="term" value="F:phosphoglycolate phosphatase activity"/>
    <property type="evidence" value="ECO:0007669"/>
    <property type="project" value="TreeGrafter"/>
</dbReference>
<dbReference type="NCBIfam" id="TIGR01549">
    <property type="entry name" value="HAD-SF-IA-v1"/>
    <property type="match status" value="1"/>
</dbReference>
<dbReference type="InterPro" id="IPR023214">
    <property type="entry name" value="HAD_sf"/>
</dbReference>
<dbReference type="InterPro" id="IPR050155">
    <property type="entry name" value="HAD-like_hydrolase_sf"/>
</dbReference>
<reference evidence="1 2" key="1">
    <citation type="submission" date="2020-08" db="EMBL/GenBank/DDBJ databases">
        <title>Cohnella phylogeny.</title>
        <authorList>
            <person name="Dunlap C."/>
        </authorList>
    </citation>
    <scope>NUCLEOTIDE SEQUENCE [LARGE SCALE GENOMIC DNA]</scope>
    <source>
        <strain evidence="1 2">DSM 25239</strain>
    </source>
</reference>
<comment type="caution">
    <text evidence="1">The sequence shown here is derived from an EMBL/GenBank/DDBJ whole genome shotgun (WGS) entry which is preliminary data.</text>
</comment>
<sequence length="218" mass="23432">MGRRNQVKAIIFDLDGTLGNTLPLCIAAFKKSIEPLAGRVLSDEEIVATFGPSEEGTISALIPEHYDRGVEDYLAHYRELHGMCPAPFDGIVDVLEHLRSRGVRIALVTGKGGRSADITLEAFGLGRYFEAVETGSPLGPRKVEGIAGVLEKLGVSPEATVYVGDSPSDVTASREAGVQVVAAAWAETAEPEKLSTMKPDAMCRTIEEFAQYARSVWP</sequence>
<accession>A0A841UBG4</accession>
<dbReference type="InterPro" id="IPR041492">
    <property type="entry name" value="HAD_2"/>
</dbReference>
<dbReference type="PANTHER" id="PTHR43434:SF1">
    <property type="entry name" value="PHOSPHOGLYCOLATE PHOSPHATASE"/>
    <property type="match status" value="1"/>
</dbReference>
<dbReference type="SFLD" id="SFLDG01129">
    <property type="entry name" value="C1.5:_HAD__Beta-PGM__Phosphata"/>
    <property type="match status" value="1"/>
</dbReference>
<dbReference type="Pfam" id="PF13419">
    <property type="entry name" value="HAD_2"/>
    <property type="match status" value="1"/>
</dbReference>
<dbReference type="PANTHER" id="PTHR43434">
    <property type="entry name" value="PHOSPHOGLYCOLATE PHOSPHATASE"/>
    <property type="match status" value="1"/>
</dbReference>
<gene>
    <name evidence="1" type="ORF">H7B90_29650</name>
</gene>
<dbReference type="PRINTS" id="PR00413">
    <property type="entry name" value="HADHALOGNASE"/>
</dbReference>
<dbReference type="Gene3D" id="1.10.150.240">
    <property type="entry name" value="Putative phosphatase, domain 2"/>
    <property type="match status" value="1"/>
</dbReference>